<dbReference type="AlphaFoldDB" id="A0A0A8YK16"/>
<reference evidence="2" key="1">
    <citation type="submission" date="2014-09" db="EMBL/GenBank/DDBJ databases">
        <authorList>
            <person name="Magalhaes I.L.F."/>
            <person name="Oliveira U."/>
            <person name="Santos F.R."/>
            <person name="Vidigal T.H.D.A."/>
            <person name="Brescovit A.D."/>
            <person name="Santos A.J."/>
        </authorList>
    </citation>
    <scope>NUCLEOTIDE SEQUENCE</scope>
    <source>
        <tissue evidence="2">Shoot tissue taken approximately 20 cm above the soil surface</tissue>
    </source>
</reference>
<sequence>MPCHIMLSVAMLLIKILIIVHGHLRSSEILKPLMQSFEPGLL</sequence>
<feature type="transmembrane region" description="Helical" evidence="1">
    <location>
        <begin position="6"/>
        <end position="24"/>
    </location>
</feature>
<organism evidence="2">
    <name type="scientific">Arundo donax</name>
    <name type="common">Giant reed</name>
    <name type="synonym">Donax arundinaceus</name>
    <dbReference type="NCBI Taxonomy" id="35708"/>
    <lineage>
        <taxon>Eukaryota</taxon>
        <taxon>Viridiplantae</taxon>
        <taxon>Streptophyta</taxon>
        <taxon>Embryophyta</taxon>
        <taxon>Tracheophyta</taxon>
        <taxon>Spermatophyta</taxon>
        <taxon>Magnoliopsida</taxon>
        <taxon>Liliopsida</taxon>
        <taxon>Poales</taxon>
        <taxon>Poaceae</taxon>
        <taxon>PACMAD clade</taxon>
        <taxon>Arundinoideae</taxon>
        <taxon>Arundineae</taxon>
        <taxon>Arundo</taxon>
    </lineage>
</organism>
<name>A0A0A8YK16_ARUDO</name>
<dbReference type="EMBL" id="GBRH01271967">
    <property type="protein sequence ID" value="JAD25928.1"/>
    <property type="molecule type" value="Transcribed_RNA"/>
</dbReference>
<keyword evidence="1" id="KW-1133">Transmembrane helix</keyword>
<evidence type="ECO:0000313" key="2">
    <source>
        <dbReference type="EMBL" id="JAD25928.1"/>
    </source>
</evidence>
<evidence type="ECO:0000256" key="1">
    <source>
        <dbReference type="SAM" id="Phobius"/>
    </source>
</evidence>
<reference evidence="2" key="2">
    <citation type="journal article" date="2015" name="Data Brief">
        <title>Shoot transcriptome of the giant reed, Arundo donax.</title>
        <authorList>
            <person name="Barrero R.A."/>
            <person name="Guerrero F.D."/>
            <person name="Moolhuijzen P."/>
            <person name="Goolsby J.A."/>
            <person name="Tidwell J."/>
            <person name="Bellgard S.E."/>
            <person name="Bellgard M.I."/>
        </authorList>
    </citation>
    <scope>NUCLEOTIDE SEQUENCE</scope>
    <source>
        <tissue evidence="2">Shoot tissue taken approximately 20 cm above the soil surface</tissue>
    </source>
</reference>
<proteinExistence type="predicted"/>
<accession>A0A0A8YK16</accession>
<keyword evidence="1" id="KW-0812">Transmembrane</keyword>
<keyword evidence="1" id="KW-0472">Membrane</keyword>
<protein>
    <submittedName>
        <fullName evidence="2">Uncharacterized protein</fullName>
    </submittedName>
</protein>